<gene>
    <name evidence="1" type="ORF">NCTC12965_06201</name>
</gene>
<protein>
    <submittedName>
        <fullName evidence="1">P pilus assembly protein, pilin FimA</fullName>
    </submittedName>
</protein>
<organism evidence="1">
    <name type="scientific">Serratia fonticola</name>
    <dbReference type="NCBI Taxonomy" id="47917"/>
    <lineage>
        <taxon>Bacteria</taxon>
        <taxon>Pseudomonadati</taxon>
        <taxon>Pseudomonadota</taxon>
        <taxon>Gammaproteobacteria</taxon>
        <taxon>Enterobacterales</taxon>
        <taxon>Yersiniaceae</taxon>
        <taxon>Serratia</taxon>
    </lineage>
</organism>
<accession>A0A4U9W1J4</accession>
<dbReference type="AlphaFoldDB" id="A0A4U9W1J4"/>
<proteinExistence type="predicted"/>
<name>A0A4U9W1J4_SERFO</name>
<dbReference type="GO" id="GO:0009289">
    <property type="term" value="C:pilus"/>
    <property type="evidence" value="ECO:0007669"/>
    <property type="project" value="InterPro"/>
</dbReference>
<sequence length="96" mass="10445">MADILRDGQGRSKSFSIHLVDCVLERPGKTGWKQFQVTFDGDAEETLFGVHGDTSGVGLQISDGVGNIVLPGKSIVVGRYFSRRYEAELFPEIGGQ</sequence>
<evidence type="ECO:0000313" key="1">
    <source>
        <dbReference type="EMBL" id="VTR51651.1"/>
    </source>
</evidence>
<dbReference type="EMBL" id="CABEEZ010000125">
    <property type="protein sequence ID" value="VTR51651.1"/>
    <property type="molecule type" value="Genomic_DNA"/>
</dbReference>
<dbReference type="InterPro" id="IPR008966">
    <property type="entry name" value="Adhesion_dom_sf"/>
</dbReference>
<dbReference type="GO" id="GO:0007155">
    <property type="term" value="P:cell adhesion"/>
    <property type="evidence" value="ECO:0007669"/>
    <property type="project" value="InterPro"/>
</dbReference>
<dbReference type="InterPro" id="IPR036937">
    <property type="entry name" value="Adhesion_dom_fimbrial_sf"/>
</dbReference>
<reference evidence="1" key="1">
    <citation type="submission" date="2019-05" db="EMBL/GenBank/DDBJ databases">
        <authorList>
            <consortium name="Pathogen Informatics"/>
        </authorList>
    </citation>
    <scope>NUCLEOTIDE SEQUENCE [LARGE SCALE GENOMIC DNA]</scope>
    <source>
        <strain evidence="1">NCTC12965</strain>
    </source>
</reference>
<dbReference type="Gene3D" id="2.60.40.1090">
    <property type="entry name" value="Fimbrial-type adhesion domain"/>
    <property type="match status" value="1"/>
</dbReference>
<dbReference type="SUPFAM" id="SSF49401">
    <property type="entry name" value="Bacterial adhesins"/>
    <property type="match status" value="1"/>
</dbReference>